<dbReference type="InterPro" id="IPR000095">
    <property type="entry name" value="CRIB_dom"/>
</dbReference>
<reference evidence="3" key="1">
    <citation type="submission" date="2019-12" db="EMBL/GenBank/DDBJ databases">
        <authorList>
            <person name="Scholz U."/>
            <person name="Mascher M."/>
            <person name="Fiebig A."/>
        </authorList>
    </citation>
    <scope>NUCLEOTIDE SEQUENCE</scope>
</reference>
<gene>
    <name evidence="3" type="ORF">SI7747_11014303</name>
    <name evidence="4" type="ORF">SI8410_11015406</name>
</gene>
<protein>
    <recommendedName>
        <fullName evidence="2">CRIB domain-containing protein</fullName>
    </recommendedName>
</protein>
<evidence type="ECO:0000259" key="2">
    <source>
        <dbReference type="PROSITE" id="PS50108"/>
    </source>
</evidence>
<evidence type="ECO:0000256" key="1">
    <source>
        <dbReference type="SAM" id="MobiDB-lite"/>
    </source>
</evidence>
<dbReference type="PANTHER" id="PTHR46931:SF14">
    <property type="entry name" value="CRIB DOMAIN-CONTAINING PROTEIN RIC2"/>
    <property type="match status" value="1"/>
</dbReference>
<evidence type="ECO:0000313" key="5">
    <source>
        <dbReference type="Proteomes" id="UP000663760"/>
    </source>
</evidence>
<feature type="compositionally biased region" description="Basic and acidic residues" evidence="1">
    <location>
        <begin position="35"/>
        <end position="44"/>
    </location>
</feature>
<dbReference type="InterPro" id="IPR044509">
    <property type="entry name" value="RIC2/4"/>
</dbReference>
<dbReference type="EMBL" id="LR743598">
    <property type="protein sequence ID" value="CAA2628662.1"/>
    <property type="molecule type" value="Genomic_DNA"/>
</dbReference>
<keyword evidence="5" id="KW-1185">Reference proteome</keyword>
<dbReference type="OrthoDB" id="678664at2759"/>
<dbReference type="PANTHER" id="PTHR46931">
    <property type="entry name" value="CRIB DOMAIN-CONTAINING PROTEIN RIC2"/>
    <property type="match status" value="1"/>
</dbReference>
<sequence length="146" mass="15699">MGERMERLVILPFSIGCVSRTSVDVGSSRQAKKSACRDEGEGGERLAGGKPRAPFTFSAGIQRLMKLIKAFPQLFDSFREEEDEEGKEMEIGFPTDVKHVAHIGPGGGAMGWETFAGGIQPLSALSVQQFELTMAAQAEAPPSRVA</sequence>
<dbReference type="CDD" id="cd00132">
    <property type="entry name" value="CRIB"/>
    <property type="match status" value="1"/>
</dbReference>
<feature type="region of interest" description="Disordered" evidence="1">
    <location>
        <begin position="28"/>
        <end position="51"/>
    </location>
</feature>
<dbReference type="AlphaFoldDB" id="A0A7I8JCT5"/>
<evidence type="ECO:0000313" key="4">
    <source>
        <dbReference type="EMBL" id="CAA7404728.1"/>
    </source>
</evidence>
<proteinExistence type="predicted"/>
<accession>A0A7I8JCT5</accession>
<name>A0A7I8JCT5_SPIIN</name>
<organism evidence="3">
    <name type="scientific">Spirodela intermedia</name>
    <name type="common">Intermediate duckweed</name>
    <dbReference type="NCBI Taxonomy" id="51605"/>
    <lineage>
        <taxon>Eukaryota</taxon>
        <taxon>Viridiplantae</taxon>
        <taxon>Streptophyta</taxon>
        <taxon>Embryophyta</taxon>
        <taxon>Tracheophyta</taxon>
        <taxon>Spermatophyta</taxon>
        <taxon>Magnoliopsida</taxon>
        <taxon>Liliopsida</taxon>
        <taxon>Araceae</taxon>
        <taxon>Lemnoideae</taxon>
        <taxon>Spirodela</taxon>
    </lineage>
</organism>
<dbReference type="PROSITE" id="PS50108">
    <property type="entry name" value="CRIB"/>
    <property type="match status" value="1"/>
</dbReference>
<dbReference type="Proteomes" id="UP000663760">
    <property type="component" value="Chromosome 11"/>
</dbReference>
<dbReference type="EMBL" id="LR746274">
    <property type="protein sequence ID" value="CAA7404728.1"/>
    <property type="molecule type" value="Genomic_DNA"/>
</dbReference>
<feature type="domain" description="CRIB" evidence="2">
    <location>
        <begin position="91"/>
        <end position="104"/>
    </location>
</feature>
<evidence type="ECO:0000313" key="3">
    <source>
        <dbReference type="EMBL" id="CAA2628662.1"/>
    </source>
</evidence>